<protein>
    <submittedName>
        <fullName evidence="1">Uncharacterized protein</fullName>
    </submittedName>
</protein>
<organism evidence="1 2">
    <name type="scientific">Paenibacillus baimaensis</name>
    <dbReference type="NCBI Taxonomy" id="2982185"/>
    <lineage>
        <taxon>Bacteria</taxon>
        <taxon>Bacillati</taxon>
        <taxon>Bacillota</taxon>
        <taxon>Bacilli</taxon>
        <taxon>Bacillales</taxon>
        <taxon>Paenibacillaceae</taxon>
        <taxon>Paenibacillus</taxon>
    </lineage>
</organism>
<name>A0ABT2U9A5_9BACL</name>
<accession>A0ABT2U9A5</accession>
<dbReference type="EMBL" id="JAOQIO010000007">
    <property type="protein sequence ID" value="MCU6791218.1"/>
    <property type="molecule type" value="Genomic_DNA"/>
</dbReference>
<keyword evidence="2" id="KW-1185">Reference proteome</keyword>
<comment type="caution">
    <text evidence="1">The sequence shown here is derived from an EMBL/GenBank/DDBJ whole genome shotgun (WGS) entry which is preliminary data.</text>
</comment>
<evidence type="ECO:0000313" key="1">
    <source>
        <dbReference type="EMBL" id="MCU6791218.1"/>
    </source>
</evidence>
<evidence type="ECO:0000313" key="2">
    <source>
        <dbReference type="Proteomes" id="UP001652445"/>
    </source>
</evidence>
<reference evidence="1 2" key="1">
    <citation type="submission" date="2022-09" db="EMBL/GenBank/DDBJ databases">
        <authorList>
            <person name="Han X.L."/>
            <person name="Wang Q."/>
            <person name="Lu T."/>
        </authorList>
    </citation>
    <scope>NUCLEOTIDE SEQUENCE [LARGE SCALE GENOMIC DNA]</scope>
    <source>
        <strain evidence="1 2">WQ 127069</strain>
    </source>
</reference>
<dbReference type="Proteomes" id="UP001652445">
    <property type="component" value="Unassembled WGS sequence"/>
</dbReference>
<gene>
    <name evidence="1" type="ORF">OB236_03645</name>
</gene>
<dbReference type="RefSeq" id="WP_240415247.1">
    <property type="nucleotide sequence ID" value="NZ_JAOQIO010000007.1"/>
</dbReference>
<proteinExistence type="predicted"/>
<sequence length="93" mass="9967">MPNEDKIDLSTKAASQPAEGALNSNVNALEQHGANAVSEVKTALTQALDSINQTELSTNSQALEEIRQQMSQAEEFLDQAQTSANALNLPDQK</sequence>